<reference evidence="7" key="3">
    <citation type="submission" date="2015-06" db="UniProtKB">
        <authorList>
            <consortium name="EnsemblProtists"/>
        </authorList>
    </citation>
    <scope>IDENTIFICATION</scope>
</reference>
<dbReference type="Pfam" id="PF00648">
    <property type="entry name" value="Peptidase_C2"/>
    <property type="match status" value="1"/>
</dbReference>
<dbReference type="RefSeq" id="XP_005823571.1">
    <property type="nucleotide sequence ID" value="XM_005823514.1"/>
</dbReference>
<reference evidence="6 8" key="1">
    <citation type="journal article" date="2012" name="Nature">
        <title>Algal genomes reveal evolutionary mosaicism and the fate of nucleomorphs.</title>
        <authorList>
            <consortium name="DOE Joint Genome Institute"/>
            <person name="Curtis B.A."/>
            <person name="Tanifuji G."/>
            <person name="Burki F."/>
            <person name="Gruber A."/>
            <person name="Irimia M."/>
            <person name="Maruyama S."/>
            <person name="Arias M.C."/>
            <person name="Ball S.G."/>
            <person name="Gile G.H."/>
            <person name="Hirakawa Y."/>
            <person name="Hopkins J.F."/>
            <person name="Kuo A."/>
            <person name="Rensing S.A."/>
            <person name="Schmutz J."/>
            <person name="Symeonidi A."/>
            <person name="Elias M."/>
            <person name="Eveleigh R.J."/>
            <person name="Herman E.K."/>
            <person name="Klute M.J."/>
            <person name="Nakayama T."/>
            <person name="Obornik M."/>
            <person name="Reyes-Prieto A."/>
            <person name="Armbrust E.V."/>
            <person name="Aves S.J."/>
            <person name="Beiko R.G."/>
            <person name="Coutinho P."/>
            <person name="Dacks J.B."/>
            <person name="Durnford D.G."/>
            <person name="Fast N.M."/>
            <person name="Green B.R."/>
            <person name="Grisdale C.J."/>
            <person name="Hempel F."/>
            <person name="Henrissat B."/>
            <person name="Hoppner M.P."/>
            <person name="Ishida K."/>
            <person name="Kim E."/>
            <person name="Koreny L."/>
            <person name="Kroth P.G."/>
            <person name="Liu Y."/>
            <person name="Malik S.B."/>
            <person name="Maier U.G."/>
            <person name="McRose D."/>
            <person name="Mock T."/>
            <person name="Neilson J.A."/>
            <person name="Onodera N.T."/>
            <person name="Poole A.M."/>
            <person name="Pritham E.J."/>
            <person name="Richards T.A."/>
            <person name="Rocap G."/>
            <person name="Roy S.W."/>
            <person name="Sarai C."/>
            <person name="Schaack S."/>
            <person name="Shirato S."/>
            <person name="Slamovits C.H."/>
            <person name="Spencer D.F."/>
            <person name="Suzuki S."/>
            <person name="Worden A.Z."/>
            <person name="Zauner S."/>
            <person name="Barry K."/>
            <person name="Bell C."/>
            <person name="Bharti A.K."/>
            <person name="Crow J.A."/>
            <person name="Grimwood J."/>
            <person name="Kramer R."/>
            <person name="Lindquist E."/>
            <person name="Lucas S."/>
            <person name="Salamov A."/>
            <person name="McFadden G.I."/>
            <person name="Lane C.E."/>
            <person name="Keeling P.J."/>
            <person name="Gray M.W."/>
            <person name="Grigoriev I.V."/>
            <person name="Archibald J.M."/>
        </authorList>
    </citation>
    <scope>NUCLEOTIDE SEQUENCE</scope>
    <source>
        <strain evidence="6 8">CCMP2712</strain>
    </source>
</reference>
<reference evidence="8" key="2">
    <citation type="submission" date="2012-11" db="EMBL/GenBank/DDBJ databases">
        <authorList>
            <person name="Kuo A."/>
            <person name="Curtis B.A."/>
            <person name="Tanifuji G."/>
            <person name="Burki F."/>
            <person name="Gruber A."/>
            <person name="Irimia M."/>
            <person name="Maruyama S."/>
            <person name="Arias M.C."/>
            <person name="Ball S.G."/>
            <person name="Gile G.H."/>
            <person name="Hirakawa Y."/>
            <person name="Hopkins J.F."/>
            <person name="Rensing S.A."/>
            <person name="Schmutz J."/>
            <person name="Symeonidi A."/>
            <person name="Elias M."/>
            <person name="Eveleigh R.J."/>
            <person name="Herman E.K."/>
            <person name="Klute M.J."/>
            <person name="Nakayama T."/>
            <person name="Obornik M."/>
            <person name="Reyes-Prieto A."/>
            <person name="Armbrust E.V."/>
            <person name="Aves S.J."/>
            <person name="Beiko R.G."/>
            <person name="Coutinho P."/>
            <person name="Dacks J.B."/>
            <person name="Durnford D.G."/>
            <person name="Fast N.M."/>
            <person name="Green B.R."/>
            <person name="Grisdale C."/>
            <person name="Hempe F."/>
            <person name="Henrissat B."/>
            <person name="Hoppner M.P."/>
            <person name="Ishida K.-I."/>
            <person name="Kim E."/>
            <person name="Koreny L."/>
            <person name="Kroth P.G."/>
            <person name="Liu Y."/>
            <person name="Malik S.-B."/>
            <person name="Maier U.G."/>
            <person name="McRose D."/>
            <person name="Mock T."/>
            <person name="Neilson J.A."/>
            <person name="Onodera N.T."/>
            <person name="Poole A.M."/>
            <person name="Pritham E.J."/>
            <person name="Richards T.A."/>
            <person name="Rocap G."/>
            <person name="Roy S.W."/>
            <person name="Sarai C."/>
            <person name="Schaack S."/>
            <person name="Shirato S."/>
            <person name="Slamovits C.H."/>
            <person name="Spencer D.F."/>
            <person name="Suzuki S."/>
            <person name="Worden A.Z."/>
            <person name="Zauner S."/>
            <person name="Barry K."/>
            <person name="Bell C."/>
            <person name="Bharti A.K."/>
            <person name="Crow J.A."/>
            <person name="Grimwood J."/>
            <person name="Kramer R."/>
            <person name="Lindquist E."/>
            <person name="Lucas S."/>
            <person name="Salamov A."/>
            <person name="McFadden G.I."/>
            <person name="Lane C.E."/>
            <person name="Keeling P.J."/>
            <person name="Gray M.W."/>
            <person name="Grigoriev I.V."/>
            <person name="Archibald J.M."/>
        </authorList>
    </citation>
    <scope>NUCLEOTIDE SEQUENCE</scope>
    <source>
        <strain evidence="8">CCMP2712</strain>
    </source>
</reference>
<feature type="domain" description="Calpain catalytic" evidence="5">
    <location>
        <begin position="24"/>
        <end position="217"/>
    </location>
</feature>
<dbReference type="OrthoDB" id="167576at2759"/>
<dbReference type="PaxDb" id="55529-EKX36591"/>
<dbReference type="OMA" id="CHQVSSE"/>
<dbReference type="STRING" id="905079.L1IK23"/>
<name>L1IK23_GUITC</name>
<dbReference type="GeneID" id="17293315"/>
<dbReference type="InterPro" id="IPR038765">
    <property type="entry name" value="Papain-like_cys_pep_sf"/>
</dbReference>
<comment type="caution">
    <text evidence="4">Lacks conserved residue(s) required for the propagation of feature annotation.</text>
</comment>
<dbReference type="SUPFAM" id="SSF54001">
    <property type="entry name" value="Cysteine proteinases"/>
    <property type="match status" value="1"/>
</dbReference>
<evidence type="ECO:0000256" key="1">
    <source>
        <dbReference type="ARBA" id="ARBA00022670"/>
    </source>
</evidence>
<accession>L1IK23</accession>
<evidence type="ECO:0000256" key="2">
    <source>
        <dbReference type="ARBA" id="ARBA00022801"/>
    </source>
</evidence>
<dbReference type="SMART" id="SM00230">
    <property type="entry name" value="CysPc"/>
    <property type="match status" value="1"/>
</dbReference>
<dbReference type="InterPro" id="IPR001300">
    <property type="entry name" value="Peptidase_C2_calpain_cat"/>
</dbReference>
<dbReference type="PANTHER" id="PTHR46143">
    <property type="entry name" value="CALPAIN-7"/>
    <property type="match status" value="1"/>
</dbReference>
<evidence type="ECO:0000313" key="8">
    <source>
        <dbReference type="Proteomes" id="UP000011087"/>
    </source>
</evidence>
<evidence type="ECO:0000259" key="5">
    <source>
        <dbReference type="PROSITE" id="PS50203"/>
    </source>
</evidence>
<dbReference type="GO" id="GO:0004198">
    <property type="term" value="F:calcium-dependent cysteine-type endopeptidase activity"/>
    <property type="evidence" value="ECO:0007669"/>
    <property type="project" value="InterPro"/>
</dbReference>
<dbReference type="KEGG" id="gtt:GUITHDRAFT_78797"/>
<keyword evidence="1" id="KW-0645">Protease</keyword>
<keyword evidence="2" id="KW-0378">Hydrolase</keyword>
<sequence>MVFARVNKAEVEKILIQGNQINGKFFERFFLTDADEKNYEGSAWKDPDGYPKLSEVQRESHARWGRPSQIFLSPYLFHSLEGRVIVQSSGYSHSFALSLSVCADWERRFGKSLISRSIYPHVRGIPVLSRSGRYVLKMLVNGAVRKVCIDEFLPVKSEGEVELMCSSSLGREEIWACLYEKAYFKLHGSYDFTGWTSCEDLHALCGWIPEEIHLHSMEGGGGGGGGGGEEVVISAVPVENVDSGSDDGIVEGEVERSNDRYCCFCSPTRCCRLILIDASVVSLYHSFASERTSL</sequence>
<protein>
    <recommendedName>
        <fullName evidence="5">Calpain catalytic domain-containing protein</fullName>
    </recommendedName>
</protein>
<dbReference type="AlphaFoldDB" id="L1IK23"/>
<organism evidence="6">
    <name type="scientific">Guillardia theta (strain CCMP2712)</name>
    <name type="common">Cryptophyte</name>
    <dbReference type="NCBI Taxonomy" id="905079"/>
    <lineage>
        <taxon>Eukaryota</taxon>
        <taxon>Cryptophyceae</taxon>
        <taxon>Pyrenomonadales</taxon>
        <taxon>Geminigeraceae</taxon>
        <taxon>Guillardia</taxon>
    </lineage>
</organism>
<dbReference type="InterPro" id="IPR051297">
    <property type="entry name" value="PalB/RIM13"/>
</dbReference>
<dbReference type="eggNOG" id="KOG0045">
    <property type="taxonomic scope" value="Eukaryota"/>
</dbReference>
<dbReference type="PANTHER" id="PTHR46143:SF1">
    <property type="entry name" value="CALPAIN-7"/>
    <property type="match status" value="1"/>
</dbReference>
<dbReference type="Proteomes" id="UP000011087">
    <property type="component" value="Unassembled WGS sequence"/>
</dbReference>
<dbReference type="EMBL" id="JH993071">
    <property type="protein sequence ID" value="EKX36591.1"/>
    <property type="molecule type" value="Genomic_DNA"/>
</dbReference>
<keyword evidence="8" id="KW-1185">Reference proteome</keyword>
<dbReference type="GO" id="GO:0006508">
    <property type="term" value="P:proteolysis"/>
    <property type="evidence" value="ECO:0007669"/>
    <property type="project" value="UniProtKB-KW"/>
</dbReference>
<proteinExistence type="predicted"/>
<dbReference type="PROSITE" id="PS50203">
    <property type="entry name" value="CALPAIN_CAT"/>
    <property type="match status" value="1"/>
</dbReference>
<gene>
    <name evidence="6" type="ORF">GUITHDRAFT_78797</name>
</gene>
<evidence type="ECO:0000256" key="4">
    <source>
        <dbReference type="PROSITE-ProRule" id="PRU00239"/>
    </source>
</evidence>
<dbReference type="EnsemblProtists" id="EKX36591">
    <property type="protein sequence ID" value="EKX36591"/>
    <property type="gene ID" value="GUITHDRAFT_78797"/>
</dbReference>
<evidence type="ECO:0000313" key="6">
    <source>
        <dbReference type="EMBL" id="EKX36591.1"/>
    </source>
</evidence>
<keyword evidence="3" id="KW-0788">Thiol protease</keyword>
<dbReference type="HOGENOM" id="CLU_948138_0_0_1"/>
<evidence type="ECO:0000313" key="7">
    <source>
        <dbReference type="EnsemblProtists" id="EKX36591"/>
    </source>
</evidence>
<evidence type="ECO:0000256" key="3">
    <source>
        <dbReference type="ARBA" id="ARBA00022807"/>
    </source>
</evidence>